<protein>
    <recommendedName>
        <fullName evidence="3">MOCS2B</fullName>
    </recommendedName>
</protein>
<feature type="non-terminal residue" evidence="1">
    <location>
        <position position="1"/>
    </location>
</feature>
<dbReference type="InterPro" id="IPR036563">
    <property type="entry name" value="MoaE_sf"/>
</dbReference>
<dbReference type="Pfam" id="PF02391">
    <property type="entry name" value="MoaE"/>
    <property type="match status" value="1"/>
</dbReference>
<proteinExistence type="predicted"/>
<dbReference type="PANTHER" id="PTHR23404">
    <property type="entry name" value="MOLYBDOPTERIN SYNTHASE RELATED"/>
    <property type="match status" value="1"/>
</dbReference>
<dbReference type="AlphaFoldDB" id="A0AAD5S3F2"/>
<name>A0AAD5S3F2_9FUNG</name>
<comment type="caution">
    <text evidence="1">The sequence shown here is derived from an EMBL/GenBank/DDBJ whole genome shotgun (WGS) entry which is preliminary data.</text>
</comment>
<keyword evidence="2" id="KW-1185">Reference proteome</keyword>
<gene>
    <name evidence="1" type="ORF">HK097_004628</name>
</gene>
<dbReference type="Gene3D" id="3.90.1170.40">
    <property type="entry name" value="Molybdopterin biosynthesis MoaE subunit"/>
    <property type="match status" value="1"/>
</dbReference>
<sequence>MATSNDLVYLGPEPINTQFLIDFTRDDGAGAIASFSGTTRNTFTVNGITKRVLRLDYESYPAMAHLHLTRLTQKARHLYPSLIRIAISHRTGTVPVSEESVVIVASSPHRRDALEAVGWMIDELKATVPIWKKEIYEDGSMWKENCECGHARKTAVE</sequence>
<dbReference type="EMBL" id="JADGJD010002200">
    <property type="protein sequence ID" value="KAJ3034105.1"/>
    <property type="molecule type" value="Genomic_DNA"/>
</dbReference>
<organism evidence="1 2">
    <name type="scientific">Rhizophlyctis rosea</name>
    <dbReference type="NCBI Taxonomy" id="64517"/>
    <lineage>
        <taxon>Eukaryota</taxon>
        <taxon>Fungi</taxon>
        <taxon>Fungi incertae sedis</taxon>
        <taxon>Chytridiomycota</taxon>
        <taxon>Chytridiomycota incertae sedis</taxon>
        <taxon>Chytridiomycetes</taxon>
        <taxon>Rhizophlyctidales</taxon>
        <taxon>Rhizophlyctidaceae</taxon>
        <taxon>Rhizophlyctis</taxon>
    </lineage>
</organism>
<dbReference type="CDD" id="cd00756">
    <property type="entry name" value="MoaE"/>
    <property type="match status" value="1"/>
</dbReference>
<dbReference type="SUPFAM" id="SSF54690">
    <property type="entry name" value="Molybdopterin synthase subunit MoaE"/>
    <property type="match status" value="1"/>
</dbReference>
<evidence type="ECO:0000313" key="2">
    <source>
        <dbReference type="Proteomes" id="UP001212841"/>
    </source>
</evidence>
<dbReference type="GO" id="GO:0006777">
    <property type="term" value="P:Mo-molybdopterin cofactor biosynthetic process"/>
    <property type="evidence" value="ECO:0007669"/>
    <property type="project" value="InterPro"/>
</dbReference>
<dbReference type="Proteomes" id="UP001212841">
    <property type="component" value="Unassembled WGS sequence"/>
</dbReference>
<accession>A0AAD5S3F2</accession>
<reference evidence="1" key="1">
    <citation type="submission" date="2020-05" db="EMBL/GenBank/DDBJ databases">
        <title>Phylogenomic resolution of chytrid fungi.</title>
        <authorList>
            <person name="Stajich J.E."/>
            <person name="Amses K."/>
            <person name="Simmons R."/>
            <person name="Seto K."/>
            <person name="Myers J."/>
            <person name="Bonds A."/>
            <person name="Quandt C.A."/>
            <person name="Barry K."/>
            <person name="Liu P."/>
            <person name="Grigoriev I."/>
            <person name="Longcore J.E."/>
            <person name="James T.Y."/>
        </authorList>
    </citation>
    <scope>NUCLEOTIDE SEQUENCE</scope>
    <source>
        <strain evidence="1">JEL0318</strain>
    </source>
</reference>
<dbReference type="InterPro" id="IPR003448">
    <property type="entry name" value="Mopterin_biosynth_MoaE"/>
</dbReference>
<evidence type="ECO:0008006" key="3">
    <source>
        <dbReference type="Google" id="ProtNLM"/>
    </source>
</evidence>
<evidence type="ECO:0000313" key="1">
    <source>
        <dbReference type="EMBL" id="KAJ3034105.1"/>
    </source>
</evidence>